<feature type="compositionally biased region" description="Basic and acidic residues" evidence="1">
    <location>
        <begin position="241"/>
        <end position="256"/>
    </location>
</feature>
<feature type="non-terminal residue" evidence="2">
    <location>
        <position position="1"/>
    </location>
</feature>
<gene>
    <name evidence="2" type="ORF">X777_12837</name>
</gene>
<protein>
    <submittedName>
        <fullName evidence="2">Uncharacterized protein</fullName>
    </submittedName>
</protein>
<proteinExistence type="predicted"/>
<keyword evidence="3" id="KW-1185">Reference proteome</keyword>
<accession>A0A026W1U6</accession>
<dbReference type="OrthoDB" id="6378952at2759"/>
<feature type="region of interest" description="Disordered" evidence="1">
    <location>
        <begin position="212"/>
        <end position="256"/>
    </location>
</feature>
<feature type="compositionally biased region" description="Acidic residues" evidence="1">
    <location>
        <begin position="152"/>
        <end position="163"/>
    </location>
</feature>
<feature type="compositionally biased region" description="Basic and acidic residues" evidence="1">
    <location>
        <begin position="108"/>
        <end position="123"/>
    </location>
</feature>
<feature type="compositionally biased region" description="Low complexity" evidence="1">
    <location>
        <begin position="64"/>
        <end position="73"/>
    </location>
</feature>
<dbReference type="AlphaFoldDB" id="A0A026W1U6"/>
<feature type="non-terminal residue" evidence="2">
    <location>
        <position position="338"/>
    </location>
</feature>
<evidence type="ECO:0000313" key="3">
    <source>
        <dbReference type="Proteomes" id="UP000053097"/>
    </source>
</evidence>
<evidence type="ECO:0000256" key="1">
    <source>
        <dbReference type="SAM" id="MobiDB-lite"/>
    </source>
</evidence>
<sequence length="338" mass="38745">HNVKRSHLLQYIIEECVRPGGGDKKEKKKTTIILSNLTDDADVAPKKSDGEKKYEPLEADATETEVNVETATVLGNAANVQDTELPVEEVRAYTDDDFDMNSNSIVDADEKEHADHEKSDKSRRESRKRAYNQTRQLQDVSVPPRPKYEGDAPQEEQPSSDDENNTKTPPRDGISTIETVMKKQKERTAQYFKVPLRKETYKLDDMSRKCLSIQSQQDVPDKKENKKKEKLAKGEAAVRTAEYEDKDVRHDAKNDKEEDVGELEYITDITENMNERKGKIPSYTYCHQHQIGIGKSMMKQVQSFYCGCCRQLMLTEDVNAHLRSIIHYHNFVSEVESL</sequence>
<dbReference type="EMBL" id="KK107550">
    <property type="protein sequence ID" value="EZA49029.1"/>
    <property type="molecule type" value="Genomic_DNA"/>
</dbReference>
<feature type="compositionally biased region" description="Basic and acidic residues" evidence="1">
    <location>
        <begin position="219"/>
        <end position="233"/>
    </location>
</feature>
<feature type="region of interest" description="Disordered" evidence="1">
    <location>
        <begin position="39"/>
        <end position="177"/>
    </location>
</feature>
<organism evidence="2 3">
    <name type="scientific">Ooceraea biroi</name>
    <name type="common">Clonal raider ant</name>
    <name type="synonym">Cerapachys biroi</name>
    <dbReference type="NCBI Taxonomy" id="2015173"/>
    <lineage>
        <taxon>Eukaryota</taxon>
        <taxon>Metazoa</taxon>
        <taxon>Ecdysozoa</taxon>
        <taxon>Arthropoda</taxon>
        <taxon>Hexapoda</taxon>
        <taxon>Insecta</taxon>
        <taxon>Pterygota</taxon>
        <taxon>Neoptera</taxon>
        <taxon>Endopterygota</taxon>
        <taxon>Hymenoptera</taxon>
        <taxon>Apocrita</taxon>
        <taxon>Aculeata</taxon>
        <taxon>Formicoidea</taxon>
        <taxon>Formicidae</taxon>
        <taxon>Dorylinae</taxon>
        <taxon>Ooceraea</taxon>
    </lineage>
</organism>
<evidence type="ECO:0000313" key="2">
    <source>
        <dbReference type="EMBL" id="EZA49029.1"/>
    </source>
</evidence>
<feature type="compositionally biased region" description="Basic and acidic residues" evidence="1">
    <location>
        <begin position="43"/>
        <end position="56"/>
    </location>
</feature>
<reference evidence="2 3" key="1">
    <citation type="journal article" date="2014" name="Curr. Biol.">
        <title>The genome of the clonal raider ant Cerapachys biroi.</title>
        <authorList>
            <person name="Oxley P.R."/>
            <person name="Ji L."/>
            <person name="Fetter-Pruneda I."/>
            <person name="McKenzie S.K."/>
            <person name="Li C."/>
            <person name="Hu H."/>
            <person name="Zhang G."/>
            <person name="Kronauer D.J."/>
        </authorList>
    </citation>
    <scope>NUCLEOTIDE SEQUENCE [LARGE SCALE GENOMIC DNA]</scope>
</reference>
<name>A0A026W1U6_OOCBI</name>
<dbReference type="Proteomes" id="UP000053097">
    <property type="component" value="Unassembled WGS sequence"/>
</dbReference>